<dbReference type="RefSeq" id="XP_009225588.1">
    <property type="nucleotide sequence ID" value="XM_009227324.1"/>
</dbReference>
<dbReference type="AlphaFoldDB" id="J3P7I3"/>
<keyword evidence="3" id="KW-1185">Reference proteome</keyword>
<name>J3P7I3_GAET3</name>
<dbReference type="HOGENOM" id="CLU_2004079_0_0_1"/>
<gene>
    <name evidence="2" type="primary">20349932</name>
    <name evidence="1" type="ORF">GGTG_09474</name>
</gene>
<organism evidence="1">
    <name type="scientific">Gaeumannomyces tritici (strain R3-111a-1)</name>
    <name type="common">Wheat and barley take-all root rot fungus</name>
    <name type="synonym">Gaeumannomyces graminis var. tritici</name>
    <dbReference type="NCBI Taxonomy" id="644352"/>
    <lineage>
        <taxon>Eukaryota</taxon>
        <taxon>Fungi</taxon>
        <taxon>Dikarya</taxon>
        <taxon>Ascomycota</taxon>
        <taxon>Pezizomycotina</taxon>
        <taxon>Sordariomycetes</taxon>
        <taxon>Sordariomycetidae</taxon>
        <taxon>Magnaporthales</taxon>
        <taxon>Magnaporthaceae</taxon>
        <taxon>Gaeumannomyces</taxon>
    </lineage>
</organism>
<reference evidence="3" key="1">
    <citation type="submission" date="2010-07" db="EMBL/GenBank/DDBJ databases">
        <title>The genome sequence of Gaeumannomyces graminis var. tritici strain R3-111a-1.</title>
        <authorList>
            <consortium name="The Broad Institute Genome Sequencing Platform"/>
            <person name="Ma L.-J."/>
            <person name="Dead R."/>
            <person name="Young S."/>
            <person name="Zeng Q."/>
            <person name="Koehrsen M."/>
            <person name="Alvarado L."/>
            <person name="Berlin A."/>
            <person name="Chapman S.B."/>
            <person name="Chen Z."/>
            <person name="Freedman E."/>
            <person name="Gellesch M."/>
            <person name="Goldberg J."/>
            <person name="Griggs A."/>
            <person name="Gujja S."/>
            <person name="Heilman E.R."/>
            <person name="Heiman D."/>
            <person name="Hepburn T."/>
            <person name="Howarth C."/>
            <person name="Jen D."/>
            <person name="Larson L."/>
            <person name="Mehta T."/>
            <person name="Neiman D."/>
            <person name="Pearson M."/>
            <person name="Roberts A."/>
            <person name="Saif S."/>
            <person name="Shea T."/>
            <person name="Shenoy N."/>
            <person name="Sisk P."/>
            <person name="Stolte C."/>
            <person name="Sykes S."/>
            <person name="Walk T."/>
            <person name="White J."/>
            <person name="Yandava C."/>
            <person name="Haas B."/>
            <person name="Nusbaum C."/>
            <person name="Birren B."/>
        </authorList>
    </citation>
    <scope>NUCLEOTIDE SEQUENCE [LARGE SCALE GENOMIC DNA]</scope>
    <source>
        <strain evidence="3">R3-111a-1</strain>
    </source>
</reference>
<dbReference type="Proteomes" id="UP000006039">
    <property type="component" value="Unassembled WGS sequence"/>
</dbReference>
<dbReference type="EMBL" id="GL385399">
    <property type="protein sequence ID" value="EJT72614.1"/>
    <property type="molecule type" value="Genomic_DNA"/>
</dbReference>
<proteinExistence type="predicted"/>
<reference evidence="1" key="2">
    <citation type="submission" date="2010-07" db="EMBL/GenBank/DDBJ databases">
        <authorList>
            <consortium name="The Broad Institute Genome Sequencing Platform"/>
            <consortium name="Broad Institute Genome Sequencing Center for Infectious Disease"/>
            <person name="Ma L.-J."/>
            <person name="Dead R."/>
            <person name="Young S."/>
            <person name="Zeng Q."/>
            <person name="Koehrsen M."/>
            <person name="Alvarado L."/>
            <person name="Berlin A."/>
            <person name="Chapman S.B."/>
            <person name="Chen Z."/>
            <person name="Freedman E."/>
            <person name="Gellesch M."/>
            <person name="Goldberg J."/>
            <person name="Griggs A."/>
            <person name="Gujja S."/>
            <person name="Heilman E.R."/>
            <person name="Heiman D."/>
            <person name="Hepburn T."/>
            <person name="Howarth C."/>
            <person name="Jen D."/>
            <person name="Larson L."/>
            <person name="Mehta T."/>
            <person name="Neiman D."/>
            <person name="Pearson M."/>
            <person name="Roberts A."/>
            <person name="Saif S."/>
            <person name="Shea T."/>
            <person name="Shenoy N."/>
            <person name="Sisk P."/>
            <person name="Stolte C."/>
            <person name="Sykes S."/>
            <person name="Walk T."/>
            <person name="White J."/>
            <person name="Yandava C."/>
            <person name="Haas B."/>
            <person name="Nusbaum C."/>
            <person name="Birren B."/>
        </authorList>
    </citation>
    <scope>NUCLEOTIDE SEQUENCE</scope>
    <source>
        <strain evidence="1">R3-111a-1</strain>
    </source>
</reference>
<sequence>MRGKDLSTSTVSITLTQPSPGQCFAGLASLNRPSTELRMCGYTNPRPSVQSTTFPSYEAKILTKQERTAMCVCTARSPSSSDGRLACWCQRSSTAMNISIGTKQQQHALCYLVNPPLLPGPTLD</sequence>
<accession>J3P7I3</accession>
<reference evidence="1" key="3">
    <citation type="submission" date="2010-09" db="EMBL/GenBank/DDBJ databases">
        <title>Annotation of Gaeumannomyces graminis var. tritici R3-111a-1.</title>
        <authorList>
            <consortium name="The Broad Institute Genome Sequencing Platform"/>
            <person name="Ma L.-J."/>
            <person name="Dead R."/>
            <person name="Young S.K."/>
            <person name="Zeng Q."/>
            <person name="Gargeya S."/>
            <person name="Fitzgerald M."/>
            <person name="Haas B."/>
            <person name="Abouelleil A."/>
            <person name="Alvarado L."/>
            <person name="Arachchi H.M."/>
            <person name="Berlin A."/>
            <person name="Brown A."/>
            <person name="Chapman S.B."/>
            <person name="Chen Z."/>
            <person name="Dunbar C."/>
            <person name="Freedman E."/>
            <person name="Gearin G."/>
            <person name="Gellesch M."/>
            <person name="Goldberg J."/>
            <person name="Griggs A."/>
            <person name="Gujja S."/>
            <person name="Heiman D."/>
            <person name="Howarth C."/>
            <person name="Larson L."/>
            <person name="Lui A."/>
            <person name="MacDonald P.J.P."/>
            <person name="Mehta T."/>
            <person name="Montmayeur A."/>
            <person name="Murphy C."/>
            <person name="Neiman D."/>
            <person name="Pearson M."/>
            <person name="Priest M."/>
            <person name="Roberts A."/>
            <person name="Saif S."/>
            <person name="Shea T."/>
            <person name="Shenoy N."/>
            <person name="Sisk P."/>
            <person name="Stolte C."/>
            <person name="Sykes S."/>
            <person name="Yandava C."/>
            <person name="Wortman J."/>
            <person name="Nusbaum C."/>
            <person name="Birren B."/>
        </authorList>
    </citation>
    <scope>NUCLEOTIDE SEQUENCE</scope>
    <source>
        <strain evidence="1">R3-111a-1</strain>
    </source>
</reference>
<dbReference type="EnsemblFungi" id="EJT72614">
    <property type="protein sequence ID" value="EJT72614"/>
    <property type="gene ID" value="GGTG_09474"/>
</dbReference>
<evidence type="ECO:0000313" key="1">
    <source>
        <dbReference type="EMBL" id="EJT72614.1"/>
    </source>
</evidence>
<evidence type="ECO:0000313" key="3">
    <source>
        <dbReference type="Proteomes" id="UP000006039"/>
    </source>
</evidence>
<evidence type="ECO:0000313" key="2">
    <source>
        <dbReference type="EnsemblFungi" id="EJT72614"/>
    </source>
</evidence>
<reference evidence="2" key="4">
    <citation type="journal article" date="2015" name="G3 (Bethesda)">
        <title>Genome sequences of three phytopathogenic species of the Magnaporthaceae family of fungi.</title>
        <authorList>
            <person name="Okagaki L.H."/>
            <person name="Nunes C.C."/>
            <person name="Sailsbery J."/>
            <person name="Clay B."/>
            <person name="Brown D."/>
            <person name="John T."/>
            <person name="Oh Y."/>
            <person name="Young N."/>
            <person name="Fitzgerald M."/>
            <person name="Haas B.J."/>
            <person name="Zeng Q."/>
            <person name="Young S."/>
            <person name="Adiconis X."/>
            <person name="Fan L."/>
            <person name="Levin J.Z."/>
            <person name="Mitchell T.K."/>
            <person name="Okubara P.A."/>
            <person name="Farman M.L."/>
            <person name="Kohn L.M."/>
            <person name="Birren B."/>
            <person name="Ma L.-J."/>
            <person name="Dean R.A."/>
        </authorList>
    </citation>
    <scope>NUCLEOTIDE SEQUENCE</scope>
    <source>
        <strain evidence="2">R3-111a-1</strain>
    </source>
</reference>
<protein>
    <submittedName>
        <fullName evidence="1 2">Uncharacterized protein</fullName>
    </submittedName>
</protein>
<dbReference type="VEuPathDB" id="FungiDB:GGTG_09474"/>
<reference evidence="2" key="5">
    <citation type="submission" date="2018-04" db="UniProtKB">
        <authorList>
            <consortium name="EnsemblFungi"/>
        </authorList>
    </citation>
    <scope>IDENTIFICATION</scope>
    <source>
        <strain evidence="2">R3-111a-1</strain>
    </source>
</reference>
<dbReference type="GeneID" id="20349932"/>